<evidence type="ECO:0000313" key="2">
    <source>
        <dbReference type="Proteomes" id="UP000294813"/>
    </source>
</evidence>
<organism evidence="1 2">
    <name type="scientific">Heliophilum fasciatum</name>
    <dbReference type="NCBI Taxonomy" id="35700"/>
    <lineage>
        <taxon>Bacteria</taxon>
        <taxon>Bacillati</taxon>
        <taxon>Bacillota</taxon>
        <taxon>Clostridia</taxon>
        <taxon>Eubacteriales</taxon>
        <taxon>Heliobacteriaceae</taxon>
        <taxon>Heliophilum</taxon>
    </lineage>
</organism>
<dbReference type="PIRSF" id="PIRSF019169">
    <property type="entry name" value="PilM"/>
    <property type="match status" value="1"/>
</dbReference>
<accession>A0A4R2RWJ8</accession>
<dbReference type="NCBIfam" id="TIGR01175">
    <property type="entry name" value="pilM"/>
    <property type="match status" value="1"/>
</dbReference>
<dbReference type="InterPro" id="IPR005883">
    <property type="entry name" value="PilM"/>
</dbReference>
<dbReference type="Pfam" id="PF11104">
    <property type="entry name" value="PilM_2"/>
    <property type="match status" value="1"/>
</dbReference>
<protein>
    <submittedName>
        <fullName evidence="1">Type IV pilus assembly protein PilM</fullName>
    </submittedName>
</protein>
<gene>
    <name evidence="1" type="ORF">EDD73_10522</name>
</gene>
<dbReference type="CDD" id="cd24049">
    <property type="entry name" value="ASKHA_NBD_PilM"/>
    <property type="match status" value="1"/>
</dbReference>
<evidence type="ECO:0000313" key="1">
    <source>
        <dbReference type="EMBL" id="TCP67127.1"/>
    </source>
</evidence>
<sequence length="362" mass="40222">MFRKQRLLLGVEYGETAVRMVLTEWQKDQFQLIGVAMAPLPMGDVEHTPDEERKQEINKALNACLQQLGIKGGKVNFSFAPKNLITRVVRLPEMPKEEMRAALRWELEKYIPDSVEHYVYDFTQHGREDLEEGPMVRLLLVAVPQEEVKGFLPGLKKAGLQAVSVETASYALARLVLSKGDKARPGTLLELGESRSMLTVVRDHAVQFIRSIPIGTLQLEESLAEISGMAREQVRERIRSGALFTHLDLSLADEVAMEDSLDAALQAKAVRAFLTELVSEVQRSIDYFRLQVREQLDLQLTVAGELANHPKLAPWMAANLDVAVAPIDLGGLLGERSTAKCHGELRPEMAVAVGLATRKGLL</sequence>
<dbReference type="SUPFAM" id="SSF53067">
    <property type="entry name" value="Actin-like ATPase domain"/>
    <property type="match status" value="1"/>
</dbReference>
<dbReference type="Proteomes" id="UP000294813">
    <property type="component" value="Unassembled WGS sequence"/>
</dbReference>
<dbReference type="EMBL" id="SLXT01000005">
    <property type="protein sequence ID" value="TCP67127.1"/>
    <property type="molecule type" value="Genomic_DNA"/>
</dbReference>
<keyword evidence="2" id="KW-1185">Reference proteome</keyword>
<proteinExistence type="predicted"/>
<dbReference type="PANTHER" id="PTHR32432">
    <property type="entry name" value="CELL DIVISION PROTEIN FTSA-RELATED"/>
    <property type="match status" value="1"/>
</dbReference>
<dbReference type="AlphaFoldDB" id="A0A4R2RWJ8"/>
<dbReference type="OrthoDB" id="9765023at2"/>
<dbReference type="Gene3D" id="3.30.420.40">
    <property type="match status" value="2"/>
</dbReference>
<dbReference type="RefSeq" id="WP_131918369.1">
    <property type="nucleotide sequence ID" value="NZ_JAOQNU010000005.1"/>
</dbReference>
<name>A0A4R2RWJ8_9FIRM</name>
<dbReference type="InterPro" id="IPR043129">
    <property type="entry name" value="ATPase_NBD"/>
</dbReference>
<comment type="caution">
    <text evidence="1">The sequence shown here is derived from an EMBL/GenBank/DDBJ whole genome shotgun (WGS) entry which is preliminary data.</text>
</comment>
<dbReference type="InterPro" id="IPR050696">
    <property type="entry name" value="FtsA/MreB"/>
</dbReference>
<dbReference type="PANTHER" id="PTHR32432:SF3">
    <property type="entry name" value="ETHANOLAMINE UTILIZATION PROTEIN EUTJ"/>
    <property type="match status" value="1"/>
</dbReference>
<dbReference type="Gene3D" id="3.30.1490.300">
    <property type="match status" value="1"/>
</dbReference>
<reference evidence="1 2" key="1">
    <citation type="submission" date="2019-03" db="EMBL/GenBank/DDBJ databases">
        <title>Genomic Encyclopedia of Type Strains, Phase IV (KMG-IV): sequencing the most valuable type-strain genomes for metagenomic binning, comparative biology and taxonomic classification.</title>
        <authorList>
            <person name="Goeker M."/>
        </authorList>
    </citation>
    <scope>NUCLEOTIDE SEQUENCE [LARGE SCALE GENOMIC DNA]</scope>
    <source>
        <strain evidence="1 2">DSM 11170</strain>
    </source>
</reference>